<name>A0ABT6ZE32_9MICO</name>
<feature type="chain" id="PRO_5046155471" description="Sortase" evidence="3">
    <location>
        <begin position="29"/>
        <end position="191"/>
    </location>
</feature>
<feature type="transmembrane region" description="Helical" evidence="2">
    <location>
        <begin position="162"/>
        <end position="184"/>
    </location>
</feature>
<evidence type="ECO:0008006" key="6">
    <source>
        <dbReference type="Google" id="ProtNLM"/>
    </source>
</evidence>
<feature type="region of interest" description="Disordered" evidence="1">
    <location>
        <begin position="131"/>
        <end position="150"/>
    </location>
</feature>
<evidence type="ECO:0000256" key="3">
    <source>
        <dbReference type="SAM" id="SignalP"/>
    </source>
</evidence>
<keyword evidence="3" id="KW-0732">Signal</keyword>
<keyword evidence="2" id="KW-0812">Transmembrane</keyword>
<keyword evidence="2" id="KW-0472">Membrane</keyword>
<gene>
    <name evidence="4" type="ORF">QNI14_08175</name>
</gene>
<evidence type="ECO:0000313" key="5">
    <source>
        <dbReference type="Proteomes" id="UP001321481"/>
    </source>
</evidence>
<sequence length="191" mass="18150">MKNKISKAAAALAIAAAAVFAAPAVASAYTPVAPGGTVSVEPGQPITLFIDQSALPAADTRVIFTFTGEGVTGANIAIVKTAVTSASVTKPRGSSVTVTVPADGFGDYSLVATGATSGTALPPLAIALPGGGAGGDGGDDGSAAGGDGEGLPDTGFAGETLLGLWVGGGILVLAGASIAVATSVRRARQTA</sequence>
<keyword evidence="5" id="KW-1185">Reference proteome</keyword>
<dbReference type="RefSeq" id="WP_283716046.1">
    <property type="nucleotide sequence ID" value="NZ_JASJND010000005.1"/>
</dbReference>
<reference evidence="4 5" key="1">
    <citation type="submission" date="2023-05" db="EMBL/GenBank/DDBJ databases">
        <title>Microbacterium dauci sp.nov., Isolated from Carrot Rhizosphere Soil.</title>
        <authorList>
            <person name="Xiao Z."/>
            <person name="Zheng J."/>
        </authorList>
    </citation>
    <scope>NUCLEOTIDE SEQUENCE [LARGE SCALE GENOMIC DNA]</scope>
    <source>
        <strain evidence="4 5">LX3-4</strain>
    </source>
</reference>
<dbReference type="EMBL" id="JASJND010000005">
    <property type="protein sequence ID" value="MDJ1114428.1"/>
    <property type="molecule type" value="Genomic_DNA"/>
</dbReference>
<accession>A0ABT6ZE32</accession>
<feature type="signal peptide" evidence="3">
    <location>
        <begin position="1"/>
        <end position="28"/>
    </location>
</feature>
<evidence type="ECO:0000256" key="1">
    <source>
        <dbReference type="SAM" id="MobiDB-lite"/>
    </source>
</evidence>
<dbReference type="Proteomes" id="UP001321481">
    <property type="component" value="Unassembled WGS sequence"/>
</dbReference>
<proteinExistence type="predicted"/>
<organism evidence="4 5">
    <name type="scientific">Microbacterium dauci</name>
    <dbReference type="NCBI Taxonomy" id="3048008"/>
    <lineage>
        <taxon>Bacteria</taxon>
        <taxon>Bacillati</taxon>
        <taxon>Actinomycetota</taxon>
        <taxon>Actinomycetes</taxon>
        <taxon>Micrococcales</taxon>
        <taxon>Microbacteriaceae</taxon>
        <taxon>Microbacterium</taxon>
    </lineage>
</organism>
<keyword evidence="2" id="KW-1133">Transmembrane helix</keyword>
<evidence type="ECO:0000256" key="2">
    <source>
        <dbReference type="SAM" id="Phobius"/>
    </source>
</evidence>
<comment type="caution">
    <text evidence="4">The sequence shown here is derived from an EMBL/GenBank/DDBJ whole genome shotgun (WGS) entry which is preliminary data.</text>
</comment>
<evidence type="ECO:0000313" key="4">
    <source>
        <dbReference type="EMBL" id="MDJ1114428.1"/>
    </source>
</evidence>
<protein>
    <recommendedName>
        <fullName evidence="6">Sortase</fullName>
    </recommendedName>
</protein>